<dbReference type="InterPro" id="IPR032359">
    <property type="entry name" value="KwaB-like"/>
</dbReference>
<dbReference type="EMBL" id="JBHUDB010000001">
    <property type="protein sequence ID" value="MFD1569906.1"/>
    <property type="molecule type" value="Genomic_DNA"/>
</dbReference>
<accession>A0ABD6BZA8</accession>
<evidence type="ECO:0000313" key="2">
    <source>
        <dbReference type="Proteomes" id="UP001597185"/>
    </source>
</evidence>
<comment type="caution">
    <text evidence="1">The sequence shown here is derived from an EMBL/GenBank/DDBJ whole genome shotgun (WGS) entry which is preliminary data.</text>
</comment>
<dbReference type="RefSeq" id="WP_256416595.1">
    <property type="nucleotide sequence ID" value="NZ_JANHDL010000001.1"/>
</dbReference>
<protein>
    <submittedName>
        <fullName evidence="1">Kiwa anti-phage protein KwaB-like domain-containing protein</fullName>
    </submittedName>
</protein>
<sequence length="321" mass="37694">MTDISDLEDARTFGMGHGSTRDIVVAREQNSNDGLEFEFGEVPINQRIANDIQDLVKSRLKKRIENYRDGKTEFEEYDLSNINRDPQPIQYCDRDDFPMSDSIEELFTENDLPESSYEEPRPDFQAIRLKNSDGKMLVAFRGYTNRQVIEMNRKGWMMLQDQEYNKVNDGELVSLPQKIDAIYFDGQFFIFKQRSFEDTFDWVEELENTAVETFRTIKDSNVLIHNMSEFRERVYNHRTKMRKLYEVSQSGITSDLDMQQAKAIIDEFGLELDIRENGDGKEGIEIPDGHRVWDVIRLFNNDHLVSPVDSSRFQVYGKEQR</sequence>
<reference evidence="1 2" key="1">
    <citation type="journal article" date="2019" name="Int. J. Syst. Evol. Microbiol.">
        <title>The Global Catalogue of Microorganisms (GCM) 10K type strain sequencing project: providing services to taxonomists for standard genome sequencing and annotation.</title>
        <authorList>
            <consortium name="The Broad Institute Genomics Platform"/>
            <consortium name="The Broad Institute Genome Sequencing Center for Infectious Disease"/>
            <person name="Wu L."/>
            <person name="Ma J."/>
        </authorList>
    </citation>
    <scope>NUCLEOTIDE SEQUENCE [LARGE SCALE GENOMIC DNA]</scope>
    <source>
        <strain evidence="1 2">CGMCC 1.12689</strain>
    </source>
</reference>
<keyword evidence="2" id="KW-1185">Reference proteome</keyword>
<dbReference type="Proteomes" id="UP001597185">
    <property type="component" value="Unassembled WGS sequence"/>
</dbReference>
<name>A0ABD6BZA8_9EURY</name>
<gene>
    <name evidence="1" type="ORF">ACFR9T_04805</name>
</gene>
<dbReference type="AlphaFoldDB" id="A0ABD6BZA8"/>
<proteinExistence type="predicted"/>
<evidence type="ECO:0000313" key="1">
    <source>
        <dbReference type="EMBL" id="MFD1569906.1"/>
    </source>
</evidence>
<dbReference type="Pfam" id="PF16162">
    <property type="entry name" value="KwaB"/>
    <property type="match status" value="1"/>
</dbReference>
<organism evidence="1 2">
    <name type="scientific">Halorubrum laminariae</name>
    <dbReference type="NCBI Taxonomy" id="1433523"/>
    <lineage>
        <taxon>Archaea</taxon>
        <taxon>Methanobacteriati</taxon>
        <taxon>Methanobacteriota</taxon>
        <taxon>Stenosarchaea group</taxon>
        <taxon>Halobacteria</taxon>
        <taxon>Halobacteriales</taxon>
        <taxon>Haloferacaceae</taxon>
        <taxon>Halorubrum</taxon>
    </lineage>
</organism>